<accession>A0A1I8BCY9</accession>
<evidence type="ECO:0000256" key="4">
    <source>
        <dbReference type="PROSITE-ProRule" id="PRU00117"/>
    </source>
</evidence>
<dbReference type="PANTHER" id="PTHR20849">
    <property type="entry name" value="EUKARYOTIC TRANSLATION INITIATION FACTOR 4E-BINDING PROTEIN MEXTLI"/>
    <property type="match status" value="1"/>
</dbReference>
<dbReference type="GO" id="GO:0008270">
    <property type="term" value="F:zinc ion binding"/>
    <property type="evidence" value="ECO:0007669"/>
    <property type="project" value="UniProtKB-KW"/>
</dbReference>
<evidence type="ECO:0000313" key="7">
    <source>
        <dbReference type="Proteomes" id="UP000095281"/>
    </source>
</evidence>
<dbReference type="AlphaFoldDB" id="A0A1I8BCY9"/>
<sequence length="248" mass="28232">MGVKGRRVALIEELSNTVISFQKVDPKCQNRQLTIIAEAQNAIECAKSLIADTIERNISPNRKPVKNEVNDIANPTGDKKNKTLIDCNEGQYKIIRDNDGYLKIASNDPSLLNGYVYVRNAFSQDKQTKYWICELNERKGRENSCMGRAVTSMRHESEDFDVTVTQNHSHAPGIELQRSPSTESIKSDRTEPGNVPDTSAFADEIFDKEQQNDKIINEIMEKLNNETNMDQTINEEKMVKYYLIKIVN</sequence>
<dbReference type="PANTHER" id="PTHR20849:SF2">
    <property type="entry name" value="EUKARYOTIC TRANSLATION INITIATION FACTOR 4E-BINDING PROTEIN MEXTLI"/>
    <property type="match status" value="1"/>
</dbReference>
<dbReference type="GO" id="GO:0008190">
    <property type="term" value="F:eukaryotic initiation factor 4E binding"/>
    <property type="evidence" value="ECO:0007669"/>
    <property type="project" value="InterPro"/>
</dbReference>
<dbReference type="InterPro" id="IPR040160">
    <property type="entry name" value="Mxt"/>
</dbReference>
<dbReference type="Gene3D" id="2.20.25.240">
    <property type="match status" value="1"/>
</dbReference>
<dbReference type="SUPFAM" id="SSF54791">
    <property type="entry name" value="Eukaryotic type KH-domain (KH-domain type I)"/>
    <property type="match status" value="1"/>
</dbReference>
<organism evidence="7 8">
    <name type="scientific">Meloidogyne hapla</name>
    <name type="common">Root-knot nematode worm</name>
    <dbReference type="NCBI Taxonomy" id="6305"/>
    <lineage>
        <taxon>Eukaryota</taxon>
        <taxon>Metazoa</taxon>
        <taxon>Ecdysozoa</taxon>
        <taxon>Nematoda</taxon>
        <taxon>Chromadorea</taxon>
        <taxon>Rhabditida</taxon>
        <taxon>Tylenchina</taxon>
        <taxon>Tylenchomorpha</taxon>
        <taxon>Tylenchoidea</taxon>
        <taxon>Meloidogynidae</taxon>
        <taxon>Meloidogyninae</taxon>
        <taxon>Meloidogyne</taxon>
    </lineage>
</organism>
<dbReference type="WBParaSite" id="MhA1_Contig1870.frz3.gene2">
    <property type="protein sequence ID" value="MhA1_Contig1870.frz3.gene2"/>
    <property type="gene ID" value="MhA1_Contig1870.frz3.gene2"/>
</dbReference>
<keyword evidence="3" id="KW-0862">Zinc</keyword>
<dbReference type="GO" id="GO:0005737">
    <property type="term" value="C:cytoplasm"/>
    <property type="evidence" value="ECO:0007669"/>
    <property type="project" value="TreeGrafter"/>
</dbReference>
<keyword evidence="1" id="KW-0479">Metal-binding</keyword>
<keyword evidence="7" id="KW-1185">Reference proteome</keyword>
<dbReference type="InterPro" id="IPR036612">
    <property type="entry name" value="KH_dom_type_1_sf"/>
</dbReference>
<evidence type="ECO:0000259" key="6">
    <source>
        <dbReference type="Pfam" id="PF04500"/>
    </source>
</evidence>
<reference evidence="8" key="1">
    <citation type="submission" date="2016-11" db="UniProtKB">
        <authorList>
            <consortium name="WormBaseParasite"/>
        </authorList>
    </citation>
    <scope>IDENTIFICATION</scope>
</reference>
<evidence type="ECO:0000256" key="2">
    <source>
        <dbReference type="ARBA" id="ARBA00022771"/>
    </source>
</evidence>
<evidence type="ECO:0000256" key="1">
    <source>
        <dbReference type="ARBA" id="ARBA00022723"/>
    </source>
</evidence>
<dbReference type="Proteomes" id="UP000095281">
    <property type="component" value="Unplaced"/>
</dbReference>
<evidence type="ECO:0000313" key="8">
    <source>
        <dbReference type="WBParaSite" id="MhA1_Contig1870.frz3.gene2"/>
    </source>
</evidence>
<dbReference type="PROSITE" id="PS50084">
    <property type="entry name" value="KH_TYPE_1"/>
    <property type="match status" value="1"/>
</dbReference>
<dbReference type="GO" id="GO:0003743">
    <property type="term" value="F:translation initiation factor activity"/>
    <property type="evidence" value="ECO:0007669"/>
    <property type="project" value="TreeGrafter"/>
</dbReference>
<feature type="region of interest" description="Disordered" evidence="5">
    <location>
        <begin position="167"/>
        <end position="199"/>
    </location>
</feature>
<feature type="domain" description="FLYWCH-type" evidence="6">
    <location>
        <begin position="112"/>
        <end position="170"/>
    </location>
</feature>
<dbReference type="GO" id="GO:1901190">
    <property type="term" value="P:regulation of formation of translation initiation ternary complex"/>
    <property type="evidence" value="ECO:0007669"/>
    <property type="project" value="TreeGrafter"/>
</dbReference>
<dbReference type="GO" id="GO:0003723">
    <property type="term" value="F:RNA binding"/>
    <property type="evidence" value="ECO:0007669"/>
    <property type="project" value="UniProtKB-UniRule"/>
</dbReference>
<evidence type="ECO:0000256" key="5">
    <source>
        <dbReference type="SAM" id="MobiDB-lite"/>
    </source>
</evidence>
<dbReference type="InterPro" id="IPR007588">
    <property type="entry name" value="Znf_FLYWCH"/>
</dbReference>
<dbReference type="Pfam" id="PF04500">
    <property type="entry name" value="FLYWCH"/>
    <property type="match status" value="1"/>
</dbReference>
<proteinExistence type="predicted"/>
<protein>
    <submittedName>
        <fullName evidence="8">FLYWCH-type domain-containing protein</fullName>
    </submittedName>
</protein>
<keyword evidence="4" id="KW-0694">RNA-binding</keyword>
<keyword evidence="2" id="KW-0863">Zinc-finger</keyword>
<evidence type="ECO:0000256" key="3">
    <source>
        <dbReference type="ARBA" id="ARBA00022833"/>
    </source>
</evidence>
<name>A0A1I8BCY9_MELHA</name>
<dbReference type="GO" id="GO:0034518">
    <property type="term" value="C:RNA cap binding complex"/>
    <property type="evidence" value="ECO:0007669"/>
    <property type="project" value="TreeGrafter"/>
</dbReference>
<dbReference type="GO" id="GO:0045727">
    <property type="term" value="P:positive regulation of translation"/>
    <property type="evidence" value="ECO:0007669"/>
    <property type="project" value="InterPro"/>
</dbReference>